<feature type="compositionally biased region" description="Basic and acidic residues" evidence="1">
    <location>
        <begin position="120"/>
        <end position="134"/>
    </location>
</feature>
<reference evidence="2" key="1">
    <citation type="submission" date="2023-06" db="EMBL/GenBank/DDBJ databases">
        <title>Genome-scale phylogeny and comparative genomics of the fungal order Sordariales.</title>
        <authorList>
            <consortium name="Lawrence Berkeley National Laboratory"/>
            <person name="Hensen N."/>
            <person name="Bonometti L."/>
            <person name="Westerberg I."/>
            <person name="Brannstrom I.O."/>
            <person name="Guillou S."/>
            <person name="Cros-Aarteil S."/>
            <person name="Calhoun S."/>
            <person name="Haridas S."/>
            <person name="Kuo A."/>
            <person name="Mondo S."/>
            <person name="Pangilinan J."/>
            <person name="Riley R."/>
            <person name="Labutti K."/>
            <person name="Andreopoulos B."/>
            <person name="Lipzen A."/>
            <person name="Chen C."/>
            <person name="Yanf M."/>
            <person name="Daum C."/>
            <person name="Ng V."/>
            <person name="Clum A."/>
            <person name="Steindorff A."/>
            <person name="Ohm R."/>
            <person name="Martin F."/>
            <person name="Silar P."/>
            <person name="Natvig D."/>
            <person name="Lalanne C."/>
            <person name="Gautier V."/>
            <person name="Ament-Velasquez S.L."/>
            <person name="Kruys A."/>
            <person name="Hutchinson M.I."/>
            <person name="Powell A.J."/>
            <person name="Barry K."/>
            <person name="Miller A.N."/>
            <person name="Grigoriev I.V."/>
            <person name="Debuchy R."/>
            <person name="Gladieux P."/>
            <person name="Thoren M.H."/>
            <person name="Johannesson H."/>
        </authorList>
    </citation>
    <scope>NUCLEOTIDE SEQUENCE</scope>
    <source>
        <strain evidence="2">SMH2532-1</strain>
    </source>
</reference>
<accession>A0AA40CS96</accession>
<protein>
    <submittedName>
        <fullName evidence="2">Uncharacterized protein</fullName>
    </submittedName>
</protein>
<dbReference type="Proteomes" id="UP001174936">
    <property type="component" value="Unassembled WGS sequence"/>
</dbReference>
<proteinExistence type="predicted"/>
<evidence type="ECO:0000313" key="3">
    <source>
        <dbReference type="Proteomes" id="UP001174936"/>
    </source>
</evidence>
<evidence type="ECO:0000256" key="1">
    <source>
        <dbReference type="SAM" id="MobiDB-lite"/>
    </source>
</evidence>
<feature type="compositionally biased region" description="Polar residues" evidence="1">
    <location>
        <begin position="1"/>
        <end position="11"/>
    </location>
</feature>
<gene>
    <name evidence="2" type="ORF">B0T16DRAFT_456750</name>
</gene>
<dbReference type="EMBL" id="JAULSV010000003">
    <property type="protein sequence ID" value="KAK0649325.1"/>
    <property type="molecule type" value="Genomic_DNA"/>
</dbReference>
<dbReference type="AlphaFoldDB" id="A0AA40CS96"/>
<evidence type="ECO:0000313" key="2">
    <source>
        <dbReference type="EMBL" id="KAK0649325.1"/>
    </source>
</evidence>
<comment type="caution">
    <text evidence="2">The sequence shown here is derived from an EMBL/GenBank/DDBJ whole genome shotgun (WGS) entry which is preliminary data.</text>
</comment>
<feature type="region of interest" description="Disordered" evidence="1">
    <location>
        <begin position="96"/>
        <end position="147"/>
    </location>
</feature>
<organism evidence="2 3">
    <name type="scientific">Cercophora newfieldiana</name>
    <dbReference type="NCBI Taxonomy" id="92897"/>
    <lineage>
        <taxon>Eukaryota</taxon>
        <taxon>Fungi</taxon>
        <taxon>Dikarya</taxon>
        <taxon>Ascomycota</taxon>
        <taxon>Pezizomycotina</taxon>
        <taxon>Sordariomycetes</taxon>
        <taxon>Sordariomycetidae</taxon>
        <taxon>Sordariales</taxon>
        <taxon>Lasiosphaeriaceae</taxon>
        <taxon>Cercophora</taxon>
    </lineage>
</organism>
<name>A0AA40CS96_9PEZI</name>
<feature type="region of interest" description="Disordered" evidence="1">
    <location>
        <begin position="1"/>
        <end position="27"/>
    </location>
</feature>
<sequence>MSISKVNSSQLRPIAAPSNFNSGGAKVTYHSVNDEAGEAFSAATPPNSVHAAKLAQIAMAMQAQTRREQQQKKPEPKGLLSAISQRLHLQIQGPAPVAPQRYLPPAGDGKDVGGPAVEEPMNRSRTDKYDDQCECRSPSVQQRPPEVTRYRTEDRTAYKVRGQNGTVRVSAPAGSNEAGLFDALAVANSTGSLPSADSAEGVRSVVKKGERGGWVSGW</sequence>
<keyword evidence="3" id="KW-1185">Reference proteome</keyword>